<sequence>MGAALLMDSPGQLLLPLGLKTACTLDAFHGAANGAALDAVRSLLQQPSPVFGLYLHGPAGVGKSHLLQGAAQAGTEWVPYLDCAELGSGRGDAAGLGLASLPDAFVSLVNAPLLCLDNVDTWAGGQDYEQFLYALYNARLQHGHPLLLAGRESPRQLPWILPDWASRVTACLQMPLRLPDDGERLRILQAMALRRGLRMDEEVARYVLRHQTRDMGALDILLEKLDALSWAQQRQLTIPFVRQCLETEAGA</sequence>
<evidence type="ECO:0000313" key="1">
    <source>
        <dbReference type="EMBL" id="XRI74888.1"/>
    </source>
</evidence>
<dbReference type="Proteomes" id="UP001195965">
    <property type="component" value="Chromosome"/>
</dbReference>
<dbReference type="EMBL" id="CP127526">
    <property type="protein sequence ID" value="XRI74888.1"/>
    <property type="molecule type" value="Genomic_DNA"/>
</dbReference>
<keyword evidence="2" id="KW-1185">Reference proteome</keyword>
<evidence type="ECO:0000313" key="2">
    <source>
        <dbReference type="Proteomes" id="UP001195965"/>
    </source>
</evidence>
<proteinExistence type="predicted"/>
<accession>A0ACD5HLT9</accession>
<reference evidence="1 2" key="1">
    <citation type="journal article" date="2021" name="ISME J.">
        <title>Genomic evolution of the class Acidithiobacillia: deep-branching Proteobacteria living in extreme acidic conditions.</title>
        <authorList>
            <person name="Moya-Beltran A."/>
            <person name="Beard S."/>
            <person name="Rojas-Villalobos C."/>
            <person name="Issotta F."/>
            <person name="Gallardo Y."/>
            <person name="Ulloa R."/>
            <person name="Giaveno A."/>
            <person name="Degli Esposti M."/>
            <person name="Johnson D.B."/>
            <person name="Quatrini R."/>
        </authorList>
    </citation>
    <scope>NUCLEOTIDE SEQUENCE [LARGE SCALE GENOMIC DNA]</scope>
    <source>
        <strain evidence="1 2">GG1-14</strain>
    </source>
</reference>
<organism evidence="1 2">
    <name type="scientific">Acidithiobacillus montserratensis</name>
    <dbReference type="NCBI Taxonomy" id="2729135"/>
    <lineage>
        <taxon>Bacteria</taxon>
        <taxon>Pseudomonadati</taxon>
        <taxon>Pseudomonadota</taxon>
        <taxon>Acidithiobacillia</taxon>
        <taxon>Acidithiobacillales</taxon>
        <taxon>Acidithiobacillaceae</taxon>
        <taxon>Acidithiobacillus</taxon>
    </lineage>
</organism>
<gene>
    <name evidence="1" type="primary">hda</name>
    <name evidence="1" type="ORF">HHS34_006750</name>
</gene>
<protein>
    <submittedName>
        <fullName evidence="1">DnaA regulatory inactivator Hda</fullName>
    </submittedName>
</protein>
<name>A0ACD5HLT9_9PROT</name>